<dbReference type="Proteomes" id="UP000085678">
    <property type="component" value="Unplaced"/>
</dbReference>
<organism evidence="2 3">
    <name type="scientific">Lingula anatina</name>
    <name type="common">Brachiopod</name>
    <name type="synonym">Lingula unguis</name>
    <dbReference type="NCBI Taxonomy" id="7574"/>
    <lineage>
        <taxon>Eukaryota</taxon>
        <taxon>Metazoa</taxon>
        <taxon>Spiralia</taxon>
        <taxon>Lophotrochozoa</taxon>
        <taxon>Brachiopoda</taxon>
        <taxon>Linguliformea</taxon>
        <taxon>Lingulata</taxon>
        <taxon>Lingulida</taxon>
        <taxon>Linguloidea</taxon>
        <taxon>Lingulidae</taxon>
        <taxon>Lingula</taxon>
    </lineage>
</organism>
<feature type="region of interest" description="Disordered" evidence="1">
    <location>
        <begin position="55"/>
        <end position="74"/>
    </location>
</feature>
<evidence type="ECO:0000313" key="2">
    <source>
        <dbReference type="Proteomes" id="UP000085678"/>
    </source>
</evidence>
<protein>
    <submittedName>
        <fullName evidence="3">Uncharacterized protein LOC106179365</fullName>
    </submittedName>
</protein>
<keyword evidence="2" id="KW-1185">Reference proteome</keyword>
<evidence type="ECO:0000256" key="1">
    <source>
        <dbReference type="SAM" id="MobiDB-lite"/>
    </source>
</evidence>
<gene>
    <name evidence="3" type="primary">LOC106179365</name>
</gene>
<dbReference type="InParanoid" id="A0A1S3K723"/>
<name>A0A1S3K723_LINAN</name>
<dbReference type="GeneID" id="106179365"/>
<dbReference type="KEGG" id="lak:106179365"/>
<evidence type="ECO:0000313" key="3">
    <source>
        <dbReference type="RefSeq" id="XP_013418430.1"/>
    </source>
</evidence>
<dbReference type="RefSeq" id="XP_013418430.1">
    <property type="nucleotide sequence ID" value="XM_013562976.1"/>
</dbReference>
<reference evidence="3" key="1">
    <citation type="submission" date="2025-08" db="UniProtKB">
        <authorList>
            <consortium name="RefSeq"/>
        </authorList>
    </citation>
    <scope>IDENTIFICATION</scope>
    <source>
        <tissue evidence="3">Gonads</tissue>
    </source>
</reference>
<accession>A0A1S3K723</accession>
<feature type="compositionally biased region" description="Polar residues" evidence="1">
    <location>
        <begin position="55"/>
        <end position="66"/>
    </location>
</feature>
<dbReference type="AlphaFoldDB" id="A0A1S3K723"/>
<sequence length="128" mass="13476">MSAIPSTSTALSTSSALAIDLAGLVPSMYEMVLKLALVTAQLALATAQMLYQQASTTCTGPDQDNSPLPDPSLQMACSSHVHLSNPYPRSAPVSSLVETAGRLLDAAQEPSSKRAYHKALSDFLELKN</sequence>
<proteinExistence type="predicted"/>